<feature type="non-terminal residue" evidence="1">
    <location>
        <position position="1"/>
    </location>
</feature>
<comment type="caution">
    <text evidence="1">The sequence shown here is derived from an EMBL/GenBank/DDBJ whole genome shotgun (WGS) entry which is preliminary data.</text>
</comment>
<reference evidence="1 2" key="1">
    <citation type="journal article" date="2017" name="Int. J. Parasitol.">
        <title>The genome of the protozoan parasite Cystoisospora suis and a reverse vaccinology approach to identify vaccine candidates.</title>
        <authorList>
            <person name="Palmieri N."/>
            <person name="Shrestha A."/>
            <person name="Ruttkowski B."/>
            <person name="Beck T."/>
            <person name="Vogl C."/>
            <person name="Tomley F."/>
            <person name="Blake D.P."/>
            <person name="Joachim A."/>
        </authorList>
    </citation>
    <scope>NUCLEOTIDE SEQUENCE [LARGE SCALE GENOMIC DNA]</scope>
    <source>
        <strain evidence="1 2">Wien I</strain>
    </source>
</reference>
<dbReference type="AlphaFoldDB" id="A0A2C6KPB3"/>
<organism evidence="1 2">
    <name type="scientific">Cystoisospora suis</name>
    <dbReference type="NCBI Taxonomy" id="483139"/>
    <lineage>
        <taxon>Eukaryota</taxon>
        <taxon>Sar</taxon>
        <taxon>Alveolata</taxon>
        <taxon>Apicomplexa</taxon>
        <taxon>Conoidasida</taxon>
        <taxon>Coccidia</taxon>
        <taxon>Eucoccidiorida</taxon>
        <taxon>Eimeriorina</taxon>
        <taxon>Sarcocystidae</taxon>
        <taxon>Cystoisospora</taxon>
    </lineage>
</organism>
<sequence>TTSGTCTSLNLRWSTCSMQGWRVSMEDAHLVLYAKTFPRVSPLPSSPQSPSSSSS</sequence>
<name>A0A2C6KPB3_9APIC</name>
<dbReference type="OrthoDB" id="10264738at2759"/>
<accession>A0A2C6KPB3</accession>
<keyword evidence="2" id="KW-1185">Reference proteome</keyword>
<dbReference type="Proteomes" id="UP000221165">
    <property type="component" value="Unassembled WGS sequence"/>
</dbReference>
<protein>
    <submittedName>
        <fullName evidence="1">Protein phosphatase 2c domain-containing protein</fullName>
    </submittedName>
</protein>
<evidence type="ECO:0000313" key="2">
    <source>
        <dbReference type="Proteomes" id="UP000221165"/>
    </source>
</evidence>
<evidence type="ECO:0000313" key="1">
    <source>
        <dbReference type="EMBL" id="PHJ18314.1"/>
    </source>
</evidence>
<dbReference type="GeneID" id="94431218"/>
<dbReference type="EMBL" id="MIGC01004223">
    <property type="protein sequence ID" value="PHJ18314.1"/>
    <property type="molecule type" value="Genomic_DNA"/>
</dbReference>
<dbReference type="VEuPathDB" id="ToxoDB:CSUI_007864"/>
<feature type="non-terminal residue" evidence="1">
    <location>
        <position position="55"/>
    </location>
</feature>
<dbReference type="RefSeq" id="XP_067920022.1">
    <property type="nucleotide sequence ID" value="XM_068068007.1"/>
</dbReference>
<gene>
    <name evidence="1" type="ORF">CSUI_007864</name>
</gene>
<dbReference type="InterPro" id="IPR036457">
    <property type="entry name" value="PPM-type-like_dom_sf"/>
</dbReference>
<dbReference type="SUPFAM" id="SSF81606">
    <property type="entry name" value="PP2C-like"/>
    <property type="match status" value="1"/>
</dbReference>
<proteinExistence type="predicted"/>